<protein>
    <submittedName>
        <fullName evidence="1">Uncharacterized protein</fullName>
    </submittedName>
</protein>
<comment type="caution">
    <text evidence="1">The sequence shown here is derived from an EMBL/GenBank/DDBJ whole genome shotgun (WGS) entry which is preliminary data.</text>
</comment>
<proteinExistence type="predicted"/>
<organism evidence="1 2">
    <name type="scientific">Actinomadura coerulea</name>
    <dbReference type="NCBI Taxonomy" id="46159"/>
    <lineage>
        <taxon>Bacteria</taxon>
        <taxon>Bacillati</taxon>
        <taxon>Actinomycetota</taxon>
        <taxon>Actinomycetes</taxon>
        <taxon>Streptosporangiales</taxon>
        <taxon>Thermomonosporaceae</taxon>
        <taxon>Actinomadura</taxon>
    </lineage>
</organism>
<dbReference type="Proteomes" id="UP000546324">
    <property type="component" value="Unassembled WGS sequence"/>
</dbReference>
<accession>A0A7X0G3Z0</accession>
<dbReference type="Pfam" id="PF20062">
    <property type="entry name" value="DUF6461"/>
    <property type="match status" value="1"/>
</dbReference>
<reference evidence="1 2" key="1">
    <citation type="submission" date="2020-08" db="EMBL/GenBank/DDBJ databases">
        <title>Sequencing the genomes of 1000 actinobacteria strains.</title>
        <authorList>
            <person name="Klenk H.-P."/>
        </authorList>
    </citation>
    <scope>NUCLEOTIDE SEQUENCE [LARGE SCALE GENOMIC DNA]</scope>
    <source>
        <strain evidence="1 2">DSM 43675</strain>
    </source>
</reference>
<sequence>MSDLSEYFSVEENMSWTVVRSPHRARLTVEEVVRRLHGEPDTMTTGRPADCASDLEYDDLDDTVFVEQRGDAVIIVGFGTATAEEEALRRLGQNATVHSVFWTINNFNRLYYIVDGVVVTELDTLSPLDRRGTDPEALTDHLDALCNLHGSSDPGPDWETAMATLESLTGHRLDPDWFTRPQLLAKVNRH</sequence>
<gene>
    <name evidence="1" type="ORF">BKA00_005934</name>
</gene>
<dbReference type="AlphaFoldDB" id="A0A7X0G3Z0"/>
<name>A0A7X0G3Z0_9ACTN</name>
<dbReference type="EMBL" id="JACHMQ010000001">
    <property type="protein sequence ID" value="MBB6399020.1"/>
    <property type="molecule type" value="Genomic_DNA"/>
</dbReference>
<evidence type="ECO:0000313" key="1">
    <source>
        <dbReference type="EMBL" id="MBB6399020.1"/>
    </source>
</evidence>
<keyword evidence="2" id="KW-1185">Reference proteome</keyword>
<dbReference type="InterPro" id="IPR045592">
    <property type="entry name" value="DUF6461"/>
</dbReference>
<evidence type="ECO:0000313" key="2">
    <source>
        <dbReference type="Proteomes" id="UP000546324"/>
    </source>
</evidence>
<dbReference type="RefSeq" id="WP_185030651.1">
    <property type="nucleotide sequence ID" value="NZ_JACHMQ010000001.1"/>
</dbReference>